<protein>
    <submittedName>
        <fullName evidence="11">RING finger protein 121</fullName>
    </submittedName>
</protein>
<dbReference type="GO" id="GO:0008270">
    <property type="term" value="F:zinc ion binding"/>
    <property type="evidence" value="ECO:0007669"/>
    <property type="project" value="UniProtKB-KW"/>
</dbReference>
<dbReference type="PANTHER" id="PTHR13407">
    <property type="entry name" value="RNF121 PROTEIN"/>
    <property type="match status" value="1"/>
</dbReference>
<dbReference type="GeneID" id="100182268"/>
<evidence type="ECO:0000313" key="11">
    <source>
        <dbReference type="Ensembl" id="ENSCINP00000004825.3"/>
    </source>
</evidence>
<name>A0A1W2W7W2_CIOIN</name>
<evidence type="ECO:0000256" key="7">
    <source>
        <dbReference type="ARBA" id="ARBA00023136"/>
    </source>
</evidence>
<organism evidence="11 12">
    <name type="scientific">Ciona intestinalis</name>
    <name type="common">Transparent sea squirt</name>
    <name type="synonym">Ascidia intestinalis</name>
    <dbReference type="NCBI Taxonomy" id="7719"/>
    <lineage>
        <taxon>Eukaryota</taxon>
        <taxon>Metazoa</taxon>
        <taxon>Chordata</taxon>
        <taxon>Tunicata</taxon>
        <taxon>Ascidiacea</taxon>
        <taxon>Phlebobranchia</taxon>
        <taxon>Cionidae</taxon>
        <taxon>Ciona</taxon>
    </lineage>
</organism>
<keyword evidence="7 9" id="KW-0472">Membrane</keyword>
<dbReference type="GO" id="GO:0000139">
    <property type="term" value="C:Golgi membrane"/>
    <property type="evidence" value="ECO:0000318"/>
    <property type="project" value="GO_Central"/>
</dbReference>
<keyword evidence="3" id="KW-0479">Metal-binding</keyword>
<keyword evidence="12" id="KW-1185">Reference proteome</keyword>
<dbReference type="SUPFAM" id="SSF57850">
    <property type="entry name" value="RING/U-box"/>
    <property type="match status" value="1"/>
</dbReference>
<dbReference type="eggNOG" id="KOG1734">
    <property type="taxonomic scope" value="Eukaryota"/>
</dbReference>
<dbReference type="InterPro" id="IPR013083">
    <property type="entry name" value="Znf_RING/FYVE/PHD"/>
</dbReference>
<accession>F6R5Z4</accession>
<keyword evidence="5" id="KW-0862">Zinc</keyword>
<evidence type="ECO:0000256" key="9">
    <source>
        <dbReference type="SAM" id="Phobius"/>
    </source>
</evidence>
<reference evidence="11" key="4">
    <citation type="submission" date="2025-09" db="UniProtKB">
        <authorList>
            <consortium name="Ensembl"/>
        </authorList>
    </citation>
    <scope>IDENTIFICATION</scope>
</reference>
<feature type="transmembrane region" description="Helical" evidence="9">
    <location>
        <begin position="126"/>
        <end position="153"/>
    </location>
</feature>
<dbReference type="Ensembl" id="ENSCINT00000004825.3">
    <property type="protein sequence ID" value="ENSCINP00000004825.3"/>
    <property type="gene ID" value="ENSCING00000002371.3"/>
</dbReference>
<evidence type="ECO:0000256" key="4">
    <source>
        <dbReference type="ARBA" id="ARBA00022771"/>
    </source>
</evidence>
<evidence type="ECO:0000256" key="5">
    <source>
        <dbReference type="ARBA" id="ARBA00022833"/>
    </source>
</evidence>
<feature type="transmembrane region" description="Helical" evidence="9">
    <location>
        <begin position="39"/>
        <end position="57"/>
    </location>
</feature>
<evidence type="ECO:0000256" key="8">
    <source>
        <dbReference type="PROSITE-ProRule" id="PRU00175"/>
    </source>
</evidence>
<keyword evidence="4 8" id="KW-0863">Zinc-finger</keyword>
<dbReference type="InterPro" id="IPR001841">
    <property type="entry name" value="Znf_RING"/>
</dbReference>
<feature type="domain" description="RING-type" evidence="10">
    <location>
        <begin position="211"/>
        <end position="262"/>
    </location>
</feature>
<dbReference type="GO" id="GO:0036503">
    <property type="term" value="P:ERAD pathway"/>
    <property type="evidence" value="ECO:0000318"/>
    <property type="project" value="GO_Central"/>
</dbReference>
<evidence type="ECO:0000256" key="2">
    <source>
        <dbReference type="ARBA" id="ARBA00022692"/>
    </source>
</evidence>
<keyword evidence="6 9" id="KW-1133">Transmembrane helix</keyword>
<reference evidence="11" key="2">
    <citation type="journal article" date="2008" name="Genome Biol.">
        <title>Improved genome assembly and evidence-based global gene model set for the chordate Ciona intestinalis: new insight into intron and operon populations.</title>
        <authorList>
            <person name="Satou Y."/>
            <person name="Mineta K."/>
            <person name="Ogasawara M."/>
            <person name="Sasakura Y."/>
            <person name="Shoguchi E."/>
            <person name="Ueno K."/>
            <person name="Yamada L."/>
            <person name="Matsumoto J."/>
            <person name="Wasserscheid J."/>
            <person name="Dewar K."/>
            <person name="Wiley G.B."/>
            <person name="Macmil S.L."/>
            <person name="Roe B.A."/>
            <person name="Zeller R.W."/>
            <person name="Hastings K.E."/>
            <person name="Lemaire P."/>
            <person name="Lindquist E."/>
            <person name="Endo T."/>
            <person name="Hotta K."/>
            <person name="Inaba K."/>
        </authorList>
    </citation>
    <scope>NUCLEOTIDE SEQUENCE [LARGE SCALE GENOMIC DNA]</scope>
    <source>
        <strain evidence="11">wild type</strain>
    </source>
</reference>
<accession>A0A1W2W7W2</accession>
<dbReference type="AlphaFoldDB" id="A0A1W2W7W2"/>
<dbReference type="KEGG" id="cin:100182268"/>
<dbReference type="EMBL" id="EAAA01002955">
    <property type="status" value="NOT_ANNOTATED_CDS"/>
    <property type="molecule type" value="Genomic_DNA"/>
</dbReference>
<dbReference type="OMA" id="ICADKIA"/>
<feature type="transmembrane region" description="Helical" evidence="9">
    <location>
        <begin position="86"/>
        <end position="105"/>
    </location>
</feature>
<dbReference type="GeneTree" id="ENSGT00390000013075"/>
<feature type="transmembrane region" description="Helical" evidence="9">
    <location>
        <begin position="64"/>
        <end position="80"/>
    </location>
</feature>
<proteinExistence type="predicted"/>
<reference evidence="11" key="3">
    <citation type="submission" date="2025-08" db="UniProtKB">
        <authorList>
            <consortium name="Ensembl"/>
        </authorList>
    </citation>
    <scope>IDENTIFICATION</scope>
</reference>
<dbReference type="Proteomes" id="UP000008144">
    <property type="component" value="Chromosome 9"/>
</dbReference>
<dbReference type="RefSeq" id="XP_026691964.1">
    <property type="nucleotide sequence ID" value="XM_026836163.1"/>
</dbReference>
<dbReference type="GO" id="GO:0061630">
    <property type="term" value="F:ubiquitin protein ligase activity"/>
    <property type="evidence" value="ECO:0000318"/>
    <property type="project" value="GO_Central"/>
</dbReference>
<dbReference type="GO" id="GO:0005789">
    <property type="term" value="C:endoplasmic reticulum membrane"/>
    <property type="evidence" value="ECO:0000318"/>
    <property type="project" value="GO_Central"/>
</dbReference>
<evidence type="ECO:0000256" key="6">
    <source>
        <dbReference type="ARBA" id="ARBA00022989"/>
    </source>
</evidence>
<sequence length="313" mass="36514">MEVADIEKEPVISEQEARRLEHLKEMEKHRGHDAMHLEMILILMVTLVVSQVALVQWKNRHPKSYNMVTLLGMWIVPLIFTIKMLWFRFIVTWVIYTIVTCFVVLKARKKPLSGTTPRLVYRWFLILFRISYSVGVFGYILVMLTMMGVNIMFRIKPETAMDFSIVLLFYGLYYGVMSRDFAEICSETMASTIGYYTRSGMPTKNLADGVCAVCGQVLILPTDQYDTSVEKVYKLSCFHTFHDSCIRGWCIVGKKQTCPYCKEKVDLKRMFTSPWERPHILYGQLLDWIRYLVAWQPVIISLVQLINWSLGLK</sequence>
<evidence type="ECO:0000256" key="3">
    <source>
        <dbReference type="ARBA" id="ARBA00022723"/>
    </source>
</evidence>
<comment type="subcellular location">
    <subcellularLocation>
        <location evidence="1">Membrane</location>
        <topology evidence="1">Multi-pass membrane protein</topology>
    </subcellularLocation>
</comment>
<dbReference type="OrthoDB" id="446635at2759"/>
<gene>
    <name evidence="11" type="primary">LOC100182268</name>
</gene>
<dbReference type="STRING" id="7719.ENSCINP00000004825"/>
<keyword evidence="2 9" id="KW-0812">Transmembrane</keyword>
<dbReference type="InterPro" id="IPR040176">
    <property type="entry name" value="RNF121/RNF175"/>
</dbReference>
<evidence type="ECO:0000256" key="1">
    <source>
        <dbReference type="ARBA" id="ARBA00004141"/>
    </source>
</evidence>
<dbReference type="Gene3D" id="3.30.40.10">
    <property type="entry name" value="Zinc/RING finger domain, C3HC4 (zinc finger)"/>
    <property type="match status" value="1"/>
</dbReference>
<evidence type="ECO:0000313" key="12">
    <source>
        <dbReference type="Proteomes" id="UP000008144"/>
    </source>
</evidence>
<dbReference type="InParanoid" id="A0A1W2W7W2"/>
<dbReference type="FunCoup" id="A0A1W2W7W2">
    <property type="interactions" value="529"/>
</dbReference>
<reference evidence="12" key="1">
    <citation type="journal article" date="2002" name="Science">
        <title>The draft genome of Ciona intestinalis: insights into chordate and vertebrate origins.</title>
        <authorList>
            <person name="Dehal P."/>
            <person name="Satou Y."/>
            <person name="Campbell R.K."/>
            <person name="Chapman J."/>
            <person name="Degnan B."/>
            <person name="De Tomaso A."/>
            <person name="Davidson B."/>
            <person name="Di Gregorio A."/>
            <person name="Gelpke M."/>
            <person name="Goodstein D.M."/>
            <person name="Harafuji N."/>
            <person name="Hastings K.E."/>
            <person name="Ho I."/>
            <person name="Hotta K."/>
            <person name="Huang W."/>
            <person name="Kawashima T."/>
            <person name="Lemaire P."/>
            <person name="Martinez D."/>
            <person name="Meinertzhagen I.A."/>
            <person name="Necula S."/>
            <person name="Nonaka M."/>
            <person name="Putnam N."/>
            <person name="Rash S."/>
            <person name="Saiga H."/>
            <person name="Satake M."/>
            <person name="Terry A."/>
            <person name="Yamada L."/>
            <person name="Wang H.G."/>
            <person name="Awazu S."/>
            <person name="Azumi K."/>
            <person name="Boore J."/>
            <person name="Branno M."/>
            <person name="Chin-Bow S."/>
            <person name="DeSantis R."/>
            <person name="Doyle S."/>
            <person name="Francino P."/>
            <person name="Keys D.N."/>
            <person name="Haga S."/>
            <person name="Hayashi H."/>
            <person name="Hino K."/>
            <person name="Imai K.S."/>
            <person name="Inaba K."/>
            <person name="Kano S."/>
            <person name="Kobayashi K."/>
            <person name="Kobayashi M."/>
            <person name="Lee B.I."/>
            <person name="Makabe K.W."/>
            <person name="Manohar C."/>
            <person name="Matassi G."/>
            <person name="Medina M."/>
            <person name="Mochizuki Y."/>
            <person name="Mount S."/>
            <person name="Morishita T."/>
            <person name="Miura S."/>
            <person name="Nakayama A."/>
            <person name="Nishizaka S."/>
            <person name="Nomoto H."/>
            <person name="Ohta F."/>
            <person name="Oishi K."/>
            <person name="Rigoutsos I."/>
            <person name="Sano M."/>
            <person name="Sasaki A."/>
            <person name="Sasakura Y."/>
            <person name="Shoguchi E."/>
            <person name="Shin-i T."/>
            <person name="Spagnuolo A."/>
            <person name="Stainier D."/>
            <person name="Suzuki M.M."/>
            <person name="Tassy O."/>
            <person name="Takatori N."/>
            <person name="Tokuoka M."/>
            <person name="Yagi K."/>
            <person name="Yoshizaki F."/>
            <person name="Wada S."/>
            <person name="Zhang C."/>
            <person name="Hyatt P.D."/>
            <person name="Larimer F."/>
            <person name="Detter C."/>
            <person name="Doggett N."/>
            <person name="Glavina T."/>
            <person name="Hawkins T."/>
            <person name="Richardson P."/>
            <person name="Lucas S."/>
            <person name="Kohara Y."/>
            <person name="Levine M."/>
            <person name="Satoh N."/>
            <person name="Rokhsar D.S."/>
        </authorList>
    </citation>
    <scope>NUCLEOTIDE SEQUENCE [LARGE SCALE GENOMIC DNA]</scope>
</reference>
<dbReference type="PROSITE" id="PS50089">
    <property type="entry name" value="ZF_RING_2"/>
    <property type="match status" value="1"/>
</dbReference>
<dbReference type="PANTHER" id="PTHR13407:SF0">
    <property type="entry name" value="FI05221P"/>
    <property type="match status" value="1"/>
</dbReference>
<dbReference type="CDD" id="cd16475">
    <property type="entry name" value="RING-H2_RNF121-like"/>
    <property type="match status" value="1"/>
</dbReference>
<evidence type="ECO:0000259" key="10">
    <source>
        <dbReference type="PROSITE" id="PS50089"/>
    </source>
</evidence>